<gene>
    <name evidence="3" type="ORF">BC742_0444</name>
</gene>
<organism evidence="3 4">
    <name type="scientific">Coprobacter fastidiosus NSB1 = JCM 33896</name>
    <dbReference type="NCBI Taxonomy" id="1349822"/>
    <lineage>
        <taxon>Bacteria</taxon>
        <taxon>Pseudomonadati</taxon>
        <taxon>Bacteroidota</taxon>
        <taxon>Bacteroidia</taxon>
        <taxon>Bacteroidales</taxon>
        <taxon>Barnesiellaceae</taxon>
        <taxon>Coprobacter</taxon>
    </lineage>
</organism>
<dbReference type="Pfam" id="PF16584">
    <property type="entry name" value="LolA_2"/>
    <property type="match status" value="1"/>
</dbReference>
<feature type="chain" id="PRO_5019795205" evidence="2">
    <location>
        <begin position="20"/>
        <end position="208"/>
    </location>
</feature>
<keyword evidence="4" id="KW-1185">Reference proteome</keyword>
<dbReference type="Proteomes" id="UP000269493">
    <property type="component" value="Unassembled WGS sequence"/>
</dbReference>
<dbReference type="EMBL" id="RBXN01000001">
    <property type="protein sequence ID" value="RKT61398.1"/>
    <property type="molecule type" value="Genomic_DNA"/>
</dbReference>
<evidence type="ECO:0000313" key="4">
    <source>
        <dbReference type="Proteomes" id="UP000269493"/>
    </source>
</evidence>
<accession>A0A495WNL4</accession>
<dbReference type="GeneID" id="92927593"/>
<reference evidence="3 4" key="1">
    <citation type="submission" date="2018-10" db="EMBL/GenBank/DDBJ databases">
        <title>Genomic Encyclopedia of Archaeal and Bacterial Type Strains, Phase II (KMG-II): from individual species to whole genera.</title>
        <authorList>
            <person name="Goeker M."/>
        </authorList>
    </citation>
    <scope>NUCLEOTIDE SEQUENCE [LARGE SCALE GENOMIC DNA]</scope>
    <source>
        <strain evidence="3 4">NSB1</strain>
    </source>
</reference>
<proteinExistence type="predicted"/>
<evidence type="ECO:0000256" key="2">
    <source>
        <dbReference type="SAM" id="SignalP"/>
    </source>
</evidence>
<dbReference type="InterPro" id="IPR029046">
    <property type="entry name" value="LolA/LolB/LppX"/>
</dbReference>
<evidence type="ECO:0000313" key="3">
    <source>
        <dbReference type="EMBL" id="RKT61398.1"/>
    </source>
</evidence>
<feature type="signal peptide" evidence="2">
    <location>
        <begin position="1"/>
        <end position="19"/>
    </location>
</feature>
<evidence type="ECO:0000256" key="1">
    <source>
        <dbReference type="ARBA" id="ARBA00022729"/>
    </source>
</evidence>
<dbReference type="RefSeq" id="WP_022602691.1">
    <property type="nucleotide sequence ID" value="NZ_KI440833.1"/>
</dbReference>
<dbReference type="SUPFAM" id="SSF89392">
    <property type="entry name" value="Prokaryotic lipoproteins and lipoprotein localization factors"/>
    <property type="match status" value="1"/>
</dbReference>
<comment type="caution">
    <text evidence="3">The sequence shown here is derived from an EMBL/GenBank/DDBJ whole genome shotgun (WGS) entry which is preliminary data.</text>
</comment>
<dbReference type="OrthoDB" id="9810685at2"/>
<dbReference type="InterPro" id="IPR004564">
    <property type="entry name" value="OM_lipoprot_carrier_LolA-like"/>
</dbReference>
<sequence>MKRLLLLFICLTIYNASFAQNKAGTLLDKVIAQYKSSKGISINFHVENKDQNQRTIDKTSGEMKLMNNKFKIITPEIITWFDGKNQWSYVKSTQEVNLSNPDESELQSINPYQILSNYKKEFKYSYKGKQSGNDIIELSPIGTESDIKKISLSIQADKFYPTEIIIYNKNKTITSVILSKYQTGMNYQNSLFVFDKKKYPQAELIDLR</sequence>
<dbReference type="Gene3D" id="2.50.20.10">
    <property type="entry name" value="Lipoprotein localisation LolA/LolB/LppX"/>
    <property type="match status" value="1"/>
</dbReference>
<dbReference type="AlphaFoldDB" id="A0A495WNL4"/>
<keyword evidence="3" id="KW-0449">Lipoprotein</keyword>
<keyword evidence="1 2" id="KW-0732">Signal</keyword>
<dbReference type="CDD" id="cd16325">
    <property type="entry name" value="LolA"/>
    <property type="match status" value="1"/>
</dbReference>
<name>A0A495WNL4_9BACT</name>
<protein>
    <submittedName>
        <fullName evidence="3">Outer membrane lipoprotein-sorting protein</fullName>
    </submittedName>
</protein>